<feature type="transmembrane region" description="Helical" evidence="7">
    <location>
        <begin position="163"/>
        <end position="184"/>
    </location>
</feature>
<sequence length="437" mass="45333">MRSGSLQPLRSGGQVRRREGRPRRTWHAGVIGVGVQPPVVLVDQQLEDQRGRVAEHRPGLVLVVVLPRQALAGNRRLPALAEQALLDGPGVVLLEEDPSHGTILPRPDGRCPRAPAADSVLTVPTHAPTPVRGLPLLPAAGFVLVWSSGYIAGPYGVQGMSPLMLVALRFALATVLVAILARVLRGPLRVSRPDAVRIALTGLVMNGVQFGAMYLAFDAGLGATLGALLHSLSPVLTAILAWLLLHERLSLRQAVGFLVGVAGVLLVLGPDVDEAGGALGLTFAVIGVLGLSFGTLGQRWIGHAPDPLWSATIQFGVSAPPVFVLALVVEGTDVVRDPQIAVVSVFYLAVVNSIIGLLLLGILAREGGASAASSVFFLMPPVTALLAWLVLGDTLSARELVGLAVAVVGVAVATAIGRPSAVAPTEAPVPADRARGR</sequence>
<evidence type="ECO:0000256" key="2">
    <source>
        <dbReference type="ARBA" id="ARBA00007362"/>
    </source>
</evidence>
<dbReference type="InterPro" id="IPR000620">
    <property type="entry name" value="EamA_dom"/>
</dbReference>
<evidence type="ECO:0000256" key="5">
    <source>
        <dbReference type="ARBA" id="ARBA00023136"/>
    </source>
</evidence>
<evidence type="ECO:0000256" key="3">
    <source>
        <dbReference type="ARBA" id="ARBA00022692"/>
    </source>
</evidence>
<dbReference type="Gene3D" id="1.10.3730.20">
    <property type="match status" value="1"/>
</dbReference>
<dbReference type="InterPro" id="IPR050638">
    <property type="entry name" value="AA-Vitamin_Transporters"/>
</dbReference>
<dbReference type="PANTHER" id="PTHR32322:SF2">
    <property type="entry name" value="EAMA DOMAIN-CONTAINING PROTEIN"/>
    <property type="match status" value="1"/>
</dbReference>
<evidence type="ECO:0000256" key="7">
    <source>
        <dbReference type="SAM" id="Phobius"/>
    </source>
</evidence>
<feature type="transmembrane region" description="Helical" evidence="7">
    <location>
        <begin position="223"/>
        <end position="244"/>
    </location>
</feature>
<feature type="transmembrane region" description="Helical" evidence="7">
    <location>
        <begin position="371"/>
        <end position="391"/>
    </location>
</feature>
<accession>A0A4Q4ZK33</accession>
<protein>
    <submittedName>
        <fullName evidence="9">DMT family transporter</fullName>
    </submittedName>
</protein>
<feature type="transmembrane region" description="Helical" evidence="7">
    <location>
        <begin position="340"/>
        <end position="364"/>
    </location>
</feature>
<feature type="transmembrane region" description="Helical" evidence="7">
    <location>
        <begin position="308"/>
        <end position="328"/>
    </location>
</feature>
<dbReference type="EMBL" id="SDKM01000003">
    <property type="protein sequence ID" value="RYP88368.1"/>
    <property type="molecule type" value="Genomic_DNA"/>
</dbReference>
<comment type="caution">
    <text evidence="9">The sequence shown here is derived from an EMBL/GenBank/DDBJ whole genome shotgun (WGS) entry which is preliminary data.</text>
</comment>
<gene>
    <name evidence="9" type="ORF">EKO23_03300</name>
</gene>
<organism evidence="9 10">
    <name type="scientific">Nocardioides guangzhouensis</name>
    <dbReference type="NCBI Taxonomy" id="2497878"/>
    <lineage>
        <taxon>Bacteria</taxon>
        <taxon>Bacillati</taxon>
        <taxon>Actinomycetota</taxon>
        <taxon>Actinomycetes</taxon>
        <taxon>Propionibacteriales</taxon>
        <taxon>Nocardioidaceae</taxon>
        <taxon>Nocardioides</taxon>
    </lineage>
</organism>
<dbReference type="PANTHER" id="PTHR32322">
    <property type="entry name" value="INNER MEMBRANE TRANSPORTER"/>
    <property type="match status" value="1"/>
</dbReference>
<dbReference type="SUPFAM" id="SSF103481">
    <property type="entry name" value="Multidrug resistance efflux transporter EmrE"/>
    <property type="match status" value="2"/>
</dbReference>
<name>A0A4Q4ZK33_9ACTN</name>
<dbReference type="OrthoDB" id="4861969at2"/>
<evidence type="ECO:0000256" key="1">
    <source>
        <dbReference type="ARBA" id="ARBA00004141"/>
    </source>
</evidence>
<feature type="transmembrane region" description="Helical" evidence="7">
    <location>
        <begin position="196"/>
        <end position="217"/>
    </location>
</feature>
<evidence type="ECO:0000256" key="6">
    <source>
        <dbReference type="SAM" id="MobiDB-lite"/>
    </source>
</evidence>
<reference evidence="9 10" key="1">
    <citation type="submission" date="2019-01" db="EMBL/GenBank/DDBJ databases">
        <title>Nocardioides guangzhouensis sp. nov., an actinobacterium isolated from soil.</title>
        <authorList>
            <person name="Fu Y."/>
            <person name="Cai Y."/>
            <person name="Lin Z."/>
            <person name="Chen P."/>
        </authorList>
    </citation>
    <scope>NUCLEOTIDE SEQUENCE [LARGE SCALE GENOMIC DNA]</scope>
    <source>
        <strain evidence="9 10">130</strain>
    </source>
</reference>
<comment type="similarity">
    <text evidence="2">Belongs to the EamA transporter family.</text>
</comment>
<evidence type="ECO:0000259" key="8">
    <source>
        <dbReference type="Pfam" id="PF00892"/>
    </source>
</evidence>
<keyword evidence="4 7" id="KW-1133">Transmembrane helix</keyword>
<evidence type="ECO:0000313" key="9">
    <source>
        <dbReference type="EMBL" id="RYP88368.1"/>
    </source>
</evidence>
<evidence type="ECO:0000313" key="10">
    <source>
        <dbReference type="Proteomes" id="UP000295198"/>
    </source>
</evidence>
<dbReference type="Pfam" id="PF00892">
    <property type="entry name" value="EamA"/>
    <property type="match status" value="2"/>
</dbReference>
<keyword evidence="5 7" id="KW-0472">Membrane</keyword>
<keyword evidence="10" id="KW-1185">Reference proteome</keyword>
<feature type="domain" description="EamA" evidence="8">
    <location>
        <begin position="139"/>
        <end position="268"/>
    </location>
</feature>
<feature type="transmembrane region" description="Helical" evidence="7">
    <location>
        <begin position="397"/>
        <end position="416"/>
    </location>
</feature>
<feature type="transmembrane region" description="Helical" evidence="7">
    <location>
        <begin position="275"/>
        <end position="296"/>
    </location>
</feature>
<proteinExistence type="inferred from homology"/>
<feature type="domain" description="EamA" evidence="8">
    <location>
        <begin position="279"/>
        <end position="413"/>
    </location>
</feature>
<feature type="transmembrane region" description="Helical" evidence="7">
    <location>
        <begin position="136"/>
        <end position="157"/>
    </location>
</feature>
<dbReference type="InterPro" id="IPR037185">
    <property type="entry name" value="EmrE-like"/>
</dbReference>
<dbReference type="GO" id="GO:0016020">
    <property type="term" value="C:membrane"/>
    <property type="evidence" value="ECO:0007669"/>
    <property type="project" value="UniProtKB-SubCell"/>
</dbReference>
<keyword evidence="3 7" id="KW-0812">Transmembrane</keyword>
<comment type="subcellular location">
    <subcellularLocation>
        <location evidence="1">Membrane</location>
        <topology evidence="1">Multi-pass membrane protein</topology>
    </subcellularLocation>
</comment>
<dbReference type="AlphaFoldDB" id="A0A4Q4ZK33"/>
<evidence type="ECO:0000256" key="4">
    <source>
        <dbReference type="ARBA" id="ARBA00022989"/>
    </source>
</evidence>
<feature type="transmembrane region" description="Helical" evidence="7">
    <location>
        <begin position="251"/>
        <end position="269"/>
    </location>
</feature>
<dbReference type="Proteomes" id="UP000295198">
    <property type="component" value="Unassembled WGS sequence"/>
</dbReference>
<feature type="region of interest" description="Disordered" evidence="6">
    <location>
        <begin position="1"/>
        <end position="23"/>
    </location>
</feature>